<comment type="caution">
    <text evidence="1">The sequence shown here is derived from an EMBL/GenBank/DDBJ whole genome shotgun (WGS) entry which is preliminary data.</text>
</comment>
<organism evidence="1 2">
    <name type="scientific">Candidatus Nitrosocosmicus arcticus</name>
    <dbReference type="NCBI Taxonomy" id="2035267"/>
    <lineage>
        <taxon>Archaea</taxon>
        <taxon>Nitrososphaerota</taxon>
        <taxon>Nitrososphaeria</taxon>
        <taxon>Nitrososphaerales</taxon>
        <taxon>Nitrososphaeraceae</taxon>
        <taxon>Candidatus Nitrosocosmicus</taxon>
    </lineage>
</organism>
<dbReference type="InterPro" id="IPR041492">
    <property type="entry name" value="HAD_2"/>
</dbReference>
<dbReference type="InterPro" id="IPR036412">
    <property type="entry name" value="HAD-like_sf"/>
</dbReference>
<dbReference type="Proteomes" id="UP000315289">
    <property type="component" value="Unassembled WGS sequence"/>
</dbReference>
<reference evidence="1 2" key="1">
    <citation type="journal article" date="2019" name="Front. Microbiol.">
        <title>Ammonia Oxidation by the Arctic Terrestrial Thaumarchaeote Candidatus Nitrosocosmicus arcticus Is Stimulated by Increasing Temperatures.</title>
        <authorList>
            <person name="Alves R.J.E."/>
            <person name="Kerou M."/>
            <person name="Zappe A."/>
            <person name="Bittner R."/>
            <person name="Abby S.S."/>
            <person name="Schmidt H.A."/>
            <person name="Pfeifer K."/>
            <person name="Schleper C."/>
        </authorList>
    </citation>
    <scope>NUCLEOTIDE SEQUENCE [LARGE SCALE GENOMIC DNA]</scope>
    <source>
        <strain evidence="1 2">Kfb</strain>
    </source>
</reference>
<dbReference type="OrthoDB" id="31229at2157"/>
<dbReference type="SUPFAM" id="SSF56784">
    <property type="entry name" value="HAD-like"/>
    <property type="match status" value="1"/>
</dbReference>
<dbReference type="InterPro" id="IPR023214">
    <property type="entry name" value="HAD_sf"/>
</dbReference>
<evidence type="ECO:0000313" key="2">
    <source>
        <dbReference type="Proteomes" id="UP000315289"/>
    </source>
</evidence>
<dbReference type="AlphaFoldDB" id="A0A557SVM4"/>
<dbReference type="Gene3D" id="1.10.150.240">
    <property type="entry name" value="Putative phosphatase, domain 2"/>
    <property type="match status" value="1"/>
</dbReference>
<dbReference type="Pfam" id="PF13419">
    <property type="entry name" value="HAD_2"/>
    <property type="match status" value="1"/>
</dbReference>
<sequence>MDGVLIDAMPFHAEAFQIAFREIVKLEIDKRDVFLLEGMPGPELIKEIFKRNKVKSPDEKLVEGISNRKKELFEELQRARAFTGVKELIESLNCENCLKAVVSGASRKEVESLLEQNNLGKFDLIISGDDLEEGKPSPEPFSTALSKLGLMSSEALVVENSPLGVDSAAKANIEYIITLNNTPLELSDFHGIPNDIYFTSKRIFEDTQSARKFLIDWCCHDYELNMI</sequence>
<protein>
    <submittedName>
        <fullName evidence="1">Putative phosphoserine phosphatase</fullName>
    </submittedName>
</protein>
<proteinExistence type="predicted"/>
<keyword evidence="2" id="KW-1185">Reference proteome</keyword>
<evidence type="ECO:0000313" key="1">
    <source>
        <dbReference type="EMBL" id="TVP40662.1"/>
    </source>
</evidence>
<dbReference type="InterPro" id="IPR023198">
    <property type="entry name" value="PGP-like_dom2"/>
</dbReference>
<dbReference type="PANTHER" id="PTHR43481:SF4">
    <property type="entry name" value="GLYCEROL-1-PHOSPHATE PHOSPHOHYDROLASE 1-RELATED"/>
    <property type="match status" value="1"/>
</dbReference>
<name>A0A557SVM4_9ARCH</name>
<dbReference type="PANTHER" id="PTHR43481">
    <property type="entry name" value="FRUCTOSE-1-PHOSPHATE PHOSPHATASE"/>
    <property type="match status" value="1"/>
</dbReference>
<dbReference type="GO" id="GO:0050308">
    <property type="term" value="F:sugar-phosphatase activity"/>
    <property type="evidence" value="ECO:0007669"/>
    <property type="project" value="TreeGrafter"/>
</dbReference>
<dbReference type="EMBL" id="VOAH01000006">
    <property type="protein sequence ID" value="TVP40662.1"/>
    <property type="molecule type" value="Genomic_DNA"/>
</dbReference>
<gene>
    <name evidence="1" type="ORF">NARC_60049</name>
</gene>
<accession>A0A557SVM4</accession>
<dbReference type="InterPro" id="IPR051806">
    <property type="entry name" value="HAD-like_SPP"/>
</dbReference>
<dbReference type="Gene3D" id="3.40.50.1000">
    <property type="entry name" value="HAD superfamily/HAD-like"/>
    <property type="match status" value="1"/>
</dbReference>